<dbReference type="InterPro" id="IPR022742">
    <property type="entry name" value="Hydrolase_4"/>
</dbReference>
<organism evidence="2 3">
    <name type="scientific">Aureimonas jatrophae</name>
    <dbReference type="NCBI Taxonomy" id="1166073"/>
    <lineage>
        <taxon>Bacteria</taxon>
        <taxon>Pseudomonadati</taxon>
        <taxon>Pseudomonadota</taxon>
        <taxon>Alphaproteobacteria</taxon>
        <taxon>Hyphomicrobiales</taxon>
        <taxon>Aurantimonadaceae</taxon>
        <taxon>Aureimonas</taxon>
    </lineage>
</organism>
<dbReference type="Proteomes" id="UP000198793">
    <property type="component" value="Unassembled WGS sequence"/>
</dbReference>
<reference evidence="2 3" key="1">
    <citation type="submission" date="2016-10" db="EMBL/GenBank/DDBJ databases">
        <authorList>
            <person name="de Groot N.N."/>
        </authorList>
    </citation>
    <scope>NUCLEOTIDE SEQUENCE [LARGE SCALE GENOMIC DNA]</scope>
    <source>
        <strain evidence="3">L7-484,KACC 16230,DSM 25025</strain>
    </source>
</reference>
<dbReference type="GO" id="GO:0016787">
    <property type="term" value="F:hydrolase activity"/>
    <property type="evidence" value="ECO:0007669"/>
    <property type="project" value="UniProtKB-KW"/>
</dbReference>
<accession>A0A1H0CBC5</accession>
<dbReference type="Pfam" id="PF12146">
    <property type="entry name" value="Hydrolase_4"/>
    <property type="match status" value="1"/>
</dbReference>
<evidence type="ECO:0000313" key="3">
    <source>
        <dbReference type="Proteomes" id="UP000198793"/>
    </source>
</evidence>
<dbReference type="SUPFAM" id="SSF53474">
    <property type="entry name" value="alpha/beta-Hydrolases"/>
    <property type="match status" value="1"/>
</dbReference>
<dbReference type="STRING" id="1166073.SAMN05192530_101230"/>
<dbReference type="EMBL" id="FNIT01000001">
    <property type="protein sequence ID" value="SDN55188.1"/>
    <property type="molecule type" value="Genomic_DNA"/>
</dbReference>
<dbReference type="OrthoDB" id="9806902at2"/>
<feature type="domain" description="Serine aminopeptidase S33" evidence="1">
    <location>
        <begin position="32"/>
        <end position="297"/>
    </location>
</feature>
<sequence>MSHDRPALPDASVLDSLTGAALRLYRSRPAGRPRLVLLILHGLAEHAGRYARVMEELAAHGVASYAHDQRGHGSTTAQDAPLRRFASRHGASKIVRDTQAVRLRAEADHPGIPIVVLGHSMGGLVALNFARTFGSGLAGLLVWNSNFDTGPSVAAGRLALRTERALKGSDVASAVFARATFESWAKSVPGARTPVDWLTHDATVVDRYIADPLCGWTPTVSMAEDVIELIRAASRETNLADLPRELPIHCLGGSEDPATRGGAAVERLAERLRHAGSRRVETLIVRGARHETLNETEPMRGRAIAALHAFLASVSAD</sequence>
<keyword evidence="3" id="KW-1185">Reference proteome</keyword>
<dbReference type="RefSeq" id="WP_090667655.1">
    <property type="nucleotide sequence ID" value="NZ_FNIT01000001.1"/>
</dbReference>
<evidence type="ECO:0000313" key="2">
    <source>
        <dbReference type="EMBL" id="SDN55188.1"/>
    </source>
</evidence>
<proteinExistence type="predicted"/>
<name>A0A1H0CBC5_9HYPH</name>
<dbReference type="AlphaFoldDB" id="A0A1H0CBC5"/>
<protein>
    <submittedName>
        <fullName evidence="2">Lysophospholipase, alpha-beta hydrolase superfamily</fullName>
    </submittedName>
</protein>
<evidence type="ECO:0000259" key="1">
    <source>
        <dbReference type="Pfam" id="PF12146"/>
    </source>
</evidence>
<keyword evidence="2" id="KW-0378">Hydrolase</keyword>
<gene>
    <name evidence="2" type="ORF">SAMN05192530_101230</name>
</gene>
<dbReference type="PANTHER" id="PTHR11614">
    <property type="entry name" value="PHOSPHOLIPASE-RELATED"/>
    <property type="match status" value="1"/>
</dbReference>
<dbReference type="InterPro" id="IPR051044">
    <property type="entry name" value="MAG_DAG_Lipase"/>
</dbReference>
<dbReference type="InterPro" id="IPR029058">
    <property type="entry name" value="AB_hydrolase_fold"/>
</dbReference>
<dbReference type="Gene3D" id="3.40.50.1820">
    <property type="entry name" value="alpha/beta hydrolase"/>
    <property type="match status" value="1"/>
</dbReference>